<sequence length="113" mass="13309">MMPNTQQKTSHENEFISVALSKPLEACVVPETMVEPTIEWNHYRRAKAELSLYLVMNSEPYHLSTQSELCESTPKPNYYEESEDSMSFGDDIPPHLYNPRPLPLMQHLRNWWR</sequence>
<accession>A0A0L6VGD8</accession>
<evidence type="ECO:0000256" key="1">
    <source>
        <dbReference type="SAM" id="MobiDB-lite"/>
    </source>
</evidence>
<keyword evidence="3" id="KW-1185">Reference proteome</keyword>
<dbReference type="OrthoDB" id="2500295at2759"/>
<organism evidence="2 3">
    <name type="scientific">Puccinia sorghi</name>
    <dbReference type="NCBI Taxonomy" id="27349"/>
    <lineage>
        <taxon>Eukaryota</taxon>
        <taxon>Fungi</taxon>
        <taxon>Dikarya</taxon>
        <taxon>Basidiomycota</taxon>
        <taxon>Pucciniomycotina</taxon>
        <taxon>Pucciniomycetes</taxon>
        <taxon>Pucciniales</taxon>
        <taxon>Pucciniaceae</taxon>
        <taxon>Puccinia</taxon>
    </lineage>
</organism>
<dbReference type="Proteomes" id="UP000037035">
    <property type="component" value="Unassembled WGS sequence"/>
</dbReference>
<evidence type="ECO:0000313" key="3">
    <source>
        <dbReference type="Proteomes" id="UP000037035"/>
    </source>
</evidence>
<gene>
    <name evidence="2" type="ORF">VP01_1692g2</name>
</gene>
<feature type="region of interest" description="Disordered" evidence="1">
    <location>
        <begin position="65"/>
        <end position="92"/>
    </location>
</feature>
<dbReference type="EMBL" id="LAVV01006495">
    <property type="protein sequence ID" value="KNZ59627.1"/>
    <property type="molecule type" value="Genomic_DNA"/>
</dbReference>
<dbReference type="AlphaFoldDB" id="A0A0L6VGD8"/>
<dbReference type="VEuPathDB" id="FungiDB:VP01_1692g2"/>
<reference evidence="2 3" key="1">
    <citation type="submission" date="2015-08" db="EMBL/GenBank/DDBJ databases">
        <title>Next Generation Sequencing and Analysis of the Genome of Puccinia sorghi L Schw, the Causal Agent of Maize Common Rust.</title>
        <authorList>
            <person name="Rochi L."/>
            <person name="Burguener G."/>
            <person name="Darino M."/>
            <person name="Turjanski A."/>
            <person name="Kreff E."/>
            <person name="Dieguez M.J."/>
            <person name="Sacco F."/>
        </authorList>
    </citation>
    <scope>NUCLEOTIDE SEQUENCE [LARGE SCALE GENOMIC DNA]</scope>
    <source>
        <strain evidence="2 3">RO10H11247</strain>
    </source>
</reference>
<proteinExistence type="predicted"/>
<evidence type="ECO:0000313" key="2">
    <source>
        <dbReference type="EMBL" id="KNZ59627.1"/>
    </source>
</evidence>
<protein>
    <submittedName>
        <fullName evidence="2">Uncharacterized protein</fullName>
    </submittedName>
</protein>
<comment type="caution">
    <text evidence="2">The sequence shown here is derived from an EMBL/GenBank/DDBJ whole genome shotgun (WGS) entry which is preliminary data.</text>
</comment>
<name>A0A0L6VGD8_9BASI</name>